<evidence type="ECO:0000313" key="2">
    <source>
        <dbReference type="EMBL" id="CCD18312.1"/>
    </source>
</evidence>
<protein>
    <recommendedName>
        <fullName evidence="4">SLACS reverse transcriptase</fullName>
    </recommendedName>
</protein>
<dbReference type="AlphaFoldDB" id="F9WLC3"/>
<proteinExistence type="predicted"/>
<feature type="compositionally biased region" description="Low complexity" evidence="1">
    <location>
        <begin position="226"/>
        <end position="241"/>
    </location>
</feature>
<feature type="compositionally biased region" description="Basic residues" evidence="1">
    <location>
        <begin position="165"/>
        <end position="179"/>
    </location>
</feature>
<gene>
    <name evidence="2" type="ORF">TvY486_0009880</name>
</gene>
<organism evidence="2 3">
    <name type="scientific">Trypanosoma vivax (strain Y486)</name>
    <dbReference type="NCBI Taxonomy" id="1055687"/>
    <lineage>
        <taxon>Eukaryota</taxon>
        <taxon>Discoba</taxon>
        <taxon>Euglenozoa</taxon>
        <taxon>Kinetoplastea</taxon>
        <taxon>Metakinetoplastina</taxon>
        <taxon>Trypanosomatida</taxon>
        <taxon>Trypanosomatidae</taxon>
        <taxon>Trypanosoma</taxon>
        <taxon>Duttonella</taxon>
    </lineage>
</organism>
<feature type="non-terminal residue" evidence="2">
    <location>
        <position position="1"/>
    </location>
</feature>
<name>F9WLC3_TRYVY</name>
<evidence type="ECO:0000256" key="1">
    <source>
        <dbReference type="SAM" id="MobiDB-lite"/>
    </source>
</evidence>
<reference evidence="2 3" key="1">
    <citation type="journal article" date="2012" name="Proc. Natl. Acad. Sci. U.S.A.">
        <title>Antigenic diversity is generated by distinct evolutionary mechanisms in African trypanosome species.</title>
        <authorList>
            <person name="Jackson A.P."/>
            <person name="Berry A."/>
            <person name="Aslett M."/>
            <person name="Allison H.C."/>
            <person name="Burton P."/>
            <person name="Vavrova-Anderson J."/>
            <person name="Brown R."/>
            <person name="Browne H."/>
            <person name="Corton N."/>
            <person name="Hauser H."/>
            <person name="Gamble J."/>
            <person name="Gilderthorp R."/>
            <person name="Marcello L."/>
            <person name="McQuillan J."/>
            <person name="Otto T.D."/>
            <person name="Quail M.A."/>
            <person name="Sanders M.J."/>
            <person name="van Tonder A."/>
            <person name="Ginger M.L."/>
            <person name="Field M.C."/>
            <person name="Barry J.D."/>
            <person name="Hertz-Fowler C."/>
            <person name="Berriman M."/>
        </authorList>
    </citation>
    <scope>NUCLEOTIDE SEQUENCE</scope>
    <source>
        <strain evidence="2 3">Y486</strain>
    </source>
</reference>
<feature type="region of interest" description="Disordered" evidence="1">
    <location>
        <begin position="214"/>
        <end position="241"/>
    </location>
</feature>
<evidence type="ECO:0000313" key="3">
    <source>
        <dbReference type="Proteomes" id="UP000009027"/>
    </source>
</evidence>
<evidence type="ECO:0008006" key="4">
    <source>
        <dbReference type="Google" id="ProtNLM"/>
    </source>
</evidence>
<dbReference type="EMBL" id="CAEX01000864">
    <property type="protein sequence ID" value="CCD18312.1"/>
    <property type="molecule type" value="Genomic_DNA"/>
</dbReference>
<accession>F9WLC3</accession>
<feature type="region of interest" description="Disordered" evidence="1">
    <location>
        <begin position="131"/>
        <end position="196"/>
    </location>
</feature>
<dbReference type="VEuPathDB" id="TriTrypDB:TvY486_0009880"/>
<dbReference type="Proteomes" id="UP000009027">
    <property type="component" value="Unassembled WGS sequence"/>
</dbReference>
<feature type="compositionally biased region" description="Basic and acidic residues" evidence="1">
    <location>
        <begin position="140"/>
        <end position="151"/>
    </location>
</feature>
<sequence length="683" mass="73824">GRQHAPAPVATEQSRVFSEAVAVEIGMWGDDPVGVDQIPMELVLPHENGSATFGIAGVVAATSRTHVAAFVPGASQHGAWDMYDGMVHRVVPNGPEPKTVVLLIYRRRRDEDADMDGVECSVGFDDANEECAPEGAGAEEDLKHAQKRPRDALAQAMPPEMPRDKRGRRAFGSKRKRTRGTPNATGSDMDEEDGETSMVELLRLVGEHLAQTHDGDETASLPHDPPASAENEEAAPQSEAACGAAAQAMEELGIKNNAAKMEVLDPTCLSGFGDARRLTCARVLGAFVECDAAHEAEVTEAVDKRARETERLFRAILECPLAARTRWRLLSASALPRLTFLLRNHAAKHTRGAAEWFDARVTAVLSAIVGRPVSQRARDVAALPIAMGGCGLRRQVTIAEFAHECVGHKNLQRSKTEEADRDLSNALFATVYGAERQVLTANAAAGAGRALTDPQVCTDDAAFCTYVLERLLERVLPDGQKCVCGADASNWHVHTCTKLHGKPRQLRHDVANSKLALGLRLCGFDCTTEPHLNEVSKRRPDLLITGLGTQAVTDVTVTHPAVHPRGGKRSDSHSGIMTYEEAQAVYNPVHSAKVRYQEKCRKYAHWASQNGLNFAPFVLLTNGAVYEQSRTWLRKVIASHDHRLTVTTAYDFVTGDVVAAVLRGNVHVFAVAGSGSGCEARAG</sequence>
<keyword evidence="3" id="KW-1185">Reference proteome</keyword>